<dbReference type="RefSeq" id="WP_109811823.1">
    <property type="nucleotide sequence ID" value="NZ_QGKU01000034.1"/>
</dbReference>
<feature type="transmembrane region" description="Helical" evidence="5">
    <location>
        <begin position="72"/>
        <end position="90"/>
    </location>
</feature>
<evidence type="ECO:0000256" key="1">
    <source>
        <dbReference type="ARBA" id="ARBA00004370"/>
    </source>
</evidence>
<evidence type="ECO:0000259" key="6">
    <source>
        <dbReference type="Pfam" id="PF13664"/>
    </source>
</evidence>
<evidence type="ECO:0000256" key="3">
    <source>
        <dbReference type="ARBA" id="ARBA00022989"/>
    </source>
</evidence>
<dbReference type="Pfam" id="PF13664">
    <property type="entry name" value="DUF4149"/>
    <property type="match status" value="1"/>
</dbReference>
<name>A0A2V2LJH9_9RHOB</name>
<keyword evidence="2 5" id="KW-0812">Transmembrane</keyword>
<feature type="transmembrane region" description="Helical" evidence="5">
    <location>
        <begin position="48"/>
        <end position="66"/>
    </location>
</feature>
<dbReference type="InterPro" id="IPR025423">
    <property type="entry name" value="TMEM205-like"/>
</dbReference>
<accession>A0A2V2LJH9</accession>
<keyword evidence="3 5" id="KW-1133">Transmembrane helix</keyword>
<keyword evidence="4 5" id="KW-0472">Membrane</keyword>
<feature type="transmembrane region" description="Helical" evidence="5">
    <location>
        <begin position="6"/>
        <end position="28"/>
    </location>
</feature>
<protein>
    <submittedName>
        <fullName evidence="7">DUF4149 domain-containing protein</fullName>
    </submittedName>
</protein>
<dbReference type="GO" id="GO:0016020">
    <property type="term" value="C:membrane"/>
    <property type="evidence" value="ECO:0007669"/>
    <property type="project" value="UniProtKB-SubCell"/>
</dbReference>
<reference evidence="7 8" key="1">
    <citation type="submission" date="2018-05" db="EMBL/GenBank/DDBJ databases">
        <title>Rhodobacteraceae gen. nov., sp. nov. isolated from sea water.</title>
        <authorList>
            <person name="Ren Y."/>
        </authorList>
    </citation>
    <scope>NUCLEOTIDE SEQUENCE [LARGE SCALE GENOMIC DNA]</scope>
    <source>
        <strain evidence="7 8">TG-679</strain>
    </source>
</reference>
<proteinExistence type="predicted"/>
<evidence type="ECO:0000256" key="4">
    <source>
        <dbReference type="ARBA" id="ARBA00023136"/>
    </source>
</evidence>
<organism evidence="7 8">
    <name type="scientific">Meridianimarinicoccus roseus</name>
    <dbReference type="NCBI Taxonomy" id="2072018"/>
    <lineage>
        <taxon>Bacteria</taxon>
        <taxon>Pseudomonadati</taxon>
        <taxon>Pseudomonadota</taxon>
        <taxon>Alphaproteobacteria</taxon>
        <taxon>Rhodobacterales</taxon>
        <taxon>Paracoccaceae</taxon>
        <taxon>Meridianimarinicoccus</taxon>
    </lineage>
</organism>
<dbReference type="Proteomes" id="UP000245680">
    <property type="component" value="Unassembled WGS sequence"/>
</dbReference>
<comment type="subcellular location">
    <subcellularLocation>
        <location evidence="1">Membrane</location>
    </subcellularLocation>
</comment>
<evidence type="ECO:0000256" key="2">
    <source>
        <dbReference type="ARBA" id="ARBA00022692"/>
    </source>
</evidence>
<evidence type="ECO:0000313" key="8">
    <source>
        <dbReference type="Proteomes" id="UP000245680"/>
    </source>
</evidence>
<dbReference type="OrthoDB" id="5741001at2"/>
<dbReference type="AlphaFoldDB" id="A0A2V2LJH9"/>
<gene>
    <name evidence="7" type="ORF">DKT77_11325</name>
</gene>
<keyword evidence="8" id="KW-1185">Reference proteome</keyword>
<evidence type="ECO:0000256" key="5">
    <source>
        <dbReference type="SAM" id="Phobius"/>
    </source>
</evidence>
<comment type="caution">
    <text evidence="7">The sequence shown here is derived from an EMBL/GenBank/DDBJ whole genome shotgun (WGS) entry which is preliminary data.</text>
</comment>
<dbReference type="EMBL" id="QGKU01000034">
    <property type="protein sequence ID" value="PWR02509.1"/>
    <property type="molecule type" value="Genomic_DNA"/>
</dbReference>
<sequence length="136" mass="14524">MIEPLALLVCATLFGGMILYSFGFAPFVFSTQEAAQAGRMLRAAFPRYYLFVLLCAAAAALLLVPLAPLRAAALGLVALSTIYTRQVLMVQINAARDAQLSGNEAARRRFGLLHGASVVLNIVQIVVAGWVIVGFL</sequence>
<feature type="domain" description="TMEM205-like" evidence="6">
    <location>
        <begin position="8"/>
        <end position="97"/>
    </location>
</feature>
<feature type="transmembrane region" description="Helical" evidence="5">
    <location>
        <begin position="111"/>
        <end position="133"/>
    </location>
</feature>
<evidence type="ECO:0000313" key="7">
    <source>
        <dbReference type="EMBL" id="PWR02509.1"/>
    </source>
</evidence>